<dbReference type="Ensembl" id="ENSNVIT00000030815.1">
    <property type="protein sequence ID" value="ENSNVIP00000026563.1"/>
    <property type="gene ID" value="ENSNVIG00000020549.1"/>
</dbReference>
<dbReference type="InterPro" id="IPR036249">
    <property type="entry name" value="Thioredoxin-like_sf"/>
</dbReference>
<proteinExistence type="predicted"/>
<name>A0A8C7BS77_NEOVI</name>
<evidence type="ECO:0000313" key="3">
    <source>
        <dbReference type="Proteomes" id="UP000694425"/>
    </source>
</evidence>
<accession>A0A8C7BS77</accession>
<feature type="region of interest" description="Disordered" evidence="1">
    <location>
        <begin position="1"/>
        <end position="30"/>
    </location>
</feature>
<dbReference type="SUPFAM" id="SSF52833">
    <property type="entry name" value="Thioredoxin-like"/>
    <property type="match status" value="1"/>
</dbReference>
<dbReference type="Proteomes" id="UP000694425">
    <property type="component" value="Unplaced"/>
</dbReference>
<keyword evidence="3" id="KW-1185">Reference proteome</keyword>
<sequence length="145" mass="16079">TLPAELCPRSLSSESTFSLRPPQQGAHKPGLLESQNFRRPENAKSKEIPNSLKHILLRGWRKPSAALLFFLREALPVRRKDCTVPRTDPKFITWSLVGCNDVAWNCETFLVGPDGVPVCTYSFCFPAMYMEPGIEALGSQGPSCA</sequence>
<dbReference type="Gene3D" id="3.40.30.10">
    <property type="entry name" value="Glutaredoxin"/>
    <property type="match status" value="1"/>
</dbReference>
<reference evidence="2" key="1">
    <citation type="submission" date="2025-08" db="UniProtKB">
        <authorList>
            <consortium name="Ensembl"/>
        </authorList>
    </citation>
    <scope>IDENTIFICATION</scope>
</reference>
<evidence type="ECO:0000313" key="2">
    <source>
        <dbReference type="Ensembl" id="ENSNVIP00000026563.1"/>
    </source>
</evidence>
<evidence type="ECO:0000256" key="1">
    <source>
        <dbReference type="SAM" id="MobiDB-lite"/>
    </source>
</evidence>
<dbReference type="AlphaFoldDB" id="A0A8C7BS77"/>
<protein>
    <submittedName>
        <fullName evidence="2">Uncharacterized protein</fullName>
    </submittedName>
</protein>
<reference evidence="2" key="2">
    <citation type="submission" date="2025-09" db="UniProtKB">
        <authorList>
            <consortium name="Ensembl"/>
        </authorList>
    </citation>
    <scope>IDENTIFICATION</scope>
</reference>
<organism evidence="2 3">
    <name type="scientific">Neovison vison</name>
    <name type="common">American mink</name>
    <name type="synonym">Mustela vison</name>
    <dbReference type="NCBI Taxonomy" id="452646"/>
    <lineage>
        <taxon>Eukaryota</taxon>
        <taxon>Metazoa</taxon>
        <taxon>Chordata</taxon>
        <taxon>Craniata</taxon>
        <taxon>Vertebrata</taxon>
        <taxon>Euteleostomi</taxon>
        <taxon>Mammalia</taxon>
        <taxon>Eutheria</taxon>
        <taxon>Laurasiatheria</taxon>
        <taxon>Carnivora</taxon>
        <taxon>Caniformia</taxon>
        <taxon>Musteloidea</taxon>
        <taxon>Mustelidae</taxon>
        <taxon>Mustelinae</taxon>
        <taxon>Neogale</taxon>
    </lineage>
</organism>